<dbReference type="RefSeq" id="WP_184692076.1">
    <property type="nucleotide sequence ID" value="NZ_JACIIJ010000001.1"/>
</dbReference>
<dbReference type="PROSITE" id="PS51118">
    <property type="entry name" value="HTH_HXLR"/>
    <property type="match status" value="1"/>
</dbReference>
<dbReference type="AlphaFoldDB" id="A0A7W9ZMH1"/>
<dbReference type="Pfam" id="PF01638">
    <property type="entry name" value="HxlR"/>
    <property type="match status" value="1"/>
</dbReference>
<comment type="caution">
    <text evidence="6">The sequence shown here is derived from an EMBL/GenBank/DDBJ whole genome shotgun (WGS) entry which is preliminary data.</text>
</comment>
<evidence type="ECO:0000313" key="7">
    <source>
        <dbReference type="Proteomes" id="UP000517187"/>
    </source>
</evidence>
<dbReference type="SUPFAM" id="SSF46785">
    <property type="entry name" value="Winged helix' DNA-binding domain"/>
    <property type="match status" value="1"/>
</dbReference>
<dbReference type="InterPro" id="IPR002577">
    <property type="entry name" value="HTH_HxlR"/>
</dbReference>
<dbReference type="GO" id="GO:0006355">
    <property type="term" value="P:regulation of DNA-templated transcription"/>
    <property type="evidence" value="ECO:0007669"/>
    <property type="project" value="UniProtKB-ARBA"/>
</dbReference>
<feature type="domain" description="HTH hxlR-type" evidence="5">
    <location>
        <begin position="30"/>
        <end position="134"/>
    </location>
</feature>
<keyword evidence="1" id="KW-0805">Transcription regulation</keyword>
<evidence type="ECO:0000313" key="6">
    <source>
        <dbReference type="EMBL" id="MBB6219363.1"/>
    </source>
</evidence>
<name>A0A7W9ZMH1_RHILE</name>
<dbReference type="Proteomes" id="UP000517187">
    <property type="component" value="Unassembled WGS sequence"/>
</dbReference>
<dbReference type="InterPro" id="IPR036390">
    <property type="entry name" value="WH_DNA-bd_sf"/>
</dbReference>
<dbReference type="PANTHER" id="PTHR33204:SF39">
    <property type="entry name" value="TRANSCRIPTIONAL REGULATORY PROTEIN"/>
    <property type="match status" value="1"/>
</dbReference>
<evidence type="ECO:0000259" key="5">
    <source>
        <dbReference type="PROSITE" id="PS51118"/>
    </source>
</evidence>
<protein>
    <submittedName>
        <fullName evidence="6">DNA-binding HxlR family transcriptional regulator</fullName>
    </submittedName>
</protein>
<reference evidence="6 7" key="1">
    <citation type="submission" date="2020-08" db="EMBL/GenBank/DDBJ databases">
        <title>Genomic Encyclopedia of Type Strains, Phase IV (KMG-V): Genome sequencing to study the core and pangenomes of soil and plant-associated prokaryotes.</title>
        <authorList>
            <person name="Whitman W."/>
        </authorList>
    </citation>
    <scope>NUCLEOTIDE SEQUENCE [LARGE SCALE GENOMIC DNA]</scope>
    <source>
        <strain evidence="6 7">SEMIA 4011</strain>
    </source>
</reference>
<sequence>MPAPARNTYSQADRAKAESYKARDYPENVDPAIERLVRNMMSGFADKWTVVILDTLWDGGTLRFSELARQVTGISQKMLTQTLKRMERDGLVIRELHPSVPPKVEYSLSPLGLTLGAAFCNVWVWALENHEAVAAARVEFDGDRD</sequence>
<evidence type="ECO:0000256" key="1">
    <source>
        <dbReference type="ARBA" id="ARBA00023015"/>
    </source>
</evidence>
<keyword evidence="2 6" id="KW-0238">DNA-binding</keyword>
<evidence type="ECO:0000256" key="2">
    <source>
        <dbReference type="ARBA" id="ARBA00023125"/>
    </source>
</evidence>
<evidence type="ECO:0000256" key="4">
    <source>
        <dbReference type="SAM" id="MobiDB-lite"/>
    </source>
</evidence>
<dbReference type="PANTHER" id="PTHR33204">
    <property type="entry name" value="TRANSCRIPTIONAL REGULATOR, MARR FAMILY"/>
    <property type="match status" value="1"/>
</dbReference>
<feature type="region of interest" description="Disordered" evidence="4">
    <location>
        <begin position="1"/>
        <end position="21"/>
    </location>
</feature>
<evidence type="ECO:0000256" key="3">
    <source>
        <dbReference type="ARBA" id="ARBA00023163"/>
    </source>
</evidence>
<accession>A0A7W9ZMH1</accession>
<gene>
    <name evidence="6" type="ORF">GGE66_000307</name>
</gene>
<dbReference type="GO" id="GO:0003677">
    <property type="term" value="F:DNA binding"/>
    <property type="evidence" value="ECO:0007669"/>
    <property type="project" value="UniProtKB-KW"/>
</dbReference>
<dbReference type="CDD" id="cd00090">
    <property type="entry name" value="HTH_ARSR"/>
    <property type="match status" value="1"/>
</dbReference>
<keyword evidence="3" id="KW-0804">Transcription</keyword>
<dbReference type="InterPro" id="IPR036388">
    <property type="entry name" value="WH-like_DNA-bd_sf"/>
</dbReference>
<dbReference type="Gene3D" id="1.10.10.10">
    <property type="entry name" value="Winged helix-like DNA-binding domain superfamily/Winged helix DNA-binding domain"/>
    <property type="match status" value="1"/>
</dbReference>
<dbReference type="EMBL" id="JACIIJ010000001">
    <property type="protein sequence ID" value="MBB6219363.1"/>
    <property type="molecule type" value="Genomic_DNA"/>
</dbReference>
<organism evidence="6 7">
    <name type="scientific">Rhizobium leguminosarum</name>
    <dbReference type="NCBI Taxonomy" id="384"/>
    <lineage>
        <taxon>Bacteria</taxon>
        <taxon>Pseudomonadati</taxon>
        <taxon>Pseudomonadota</taxon>
        <taxon>Alphaproteobacteria</taxon>
        <taxon>Hyphomicrobiales</taxon>
        <taxon>Rhizobiaceae</taxon>
        <taxon>Rhizobium/Agrobacterium group</taxon>
        <taxon>Rhizobium</taxon>
    </lineage>
</organism>
<dbReference type="InterPro" id="IPR011991">
    <property type="entry name" value="ArsR-like_HTH"/>
</dbReference>
<proteinExistence type="predicted"/>